<feature type="region of interest" description="Disordered" evidence="2">
    <location>
        <begin position="1"/>
        <end position="128"/>
    </location>
</feature>
<sequence length="298" mass="33406">MMRRQGQGQGQGQGQYGDSGANAYAAGAPIHHMSGQRMEHTSSDFEGRMEAFTPPPETDNPYATSKSDGQWGWERDGSKGSNPLTSHMYNEGQGGDTSRSYFQGQRTDSKHTLEKQSNNDSRSQPLNEEMDLVYEDKPSSQTFEDLEKKFLDDIRNLAKEQSDAEDAENARHREKIGAVNAQYQEQLAALRSRHAKLRDELLDRESNARRHQYQQSVLDHYPNSSMVPSDDHGYSGPAASAPVGEARRGYNTDQYDSYNERARFLGGSRDHGFEPRGPYPGGRVYDTGSRCCYLMSGK</sequence>
<feature type="region of interest" description="Disordered" evidence="2">
    <location>
        <begin position="228"/>
        <end position="255"/>
    </location>
</feature>
<evidence type="ECO:0000313" key="4">
    <source>
        <dbReference type="Proteomes" id="UP000290289"/>
    </source>
</evidence>
<dbReference type="Proteomes" id="UP000290289">
    <property type="component" value="Chromosome 11"/>
</dbReference>
<gene>
    <name evidence="3" type="ORF">DVH24_005560</name>
</gene>
<dbReference type="PANTHER" id="PTHR34210:SF1">
    <property type="entry name" value="OS03G0274700 PROTEIN"/>
    <property type="match status" value="1"/>
</dbReference>
<keyword evidence="1" id="KW-0175">Coiled coil</keyword>
<keyword evidence="4" id="KW-1185">Reference proteome</keyword>
<dbReference type="PANTHER" id="PTHR34210">
    <property type="entry name" value="OS01G0252900 PROTEIN"/>
    <property type="match status" value="1"/>
</dbReference>
<feature type="compositionally biased region" description="Polar residues" evidence="2">
    <location>
        <begin position="115"/>
        <end position="126"/>
    </location>
</feature>
<dbReference type="AlphaFoldDB" id="A0A498IMN9"/>
<comment type="caution">
    <text evidence="3">The sequence shown here is derived from an EMBL/GenBank/DDBJ whole genome shotgun (WGS) entry which is preliminary data.</text>
</comment>
<evidence type="ECO:0000256" key="2">
    <source>
        <dbReference type="SAM" id="MobiDB-lite"/>
    </source>
</evidence>
<feature type="compositionally biased region" description="Basic and acidic residues" evidence="2">
    <location>
        <begin position="37"/>
        <end position="49"/>
    </location>
</feature>
<name>A0A498IMN9_MALDO</name>
<organism evidence="3 4">
    <name type="scientific">Malus domestica</name>
    <name type="common">Apple</name>
    <name type="synonym">Pyrus malus</name>
    <dbReference type="NCBI Taxonomy" id="3750"/>
    <lineage>
        <taxon>Eukaryota</taxon>
        <taxon>Viridiplantae</taxon>
        <taxon>Streptophyta</taxon>
        <taxon>Embryophyta</taxon>
        <taxon>Tracheophyta</taxon>
        <taxon>Spermatophyta</taxon>
        <taxon>Magnoliopsida</taxon>
        <taxon>eudicotyledons</taxon>
        <taxon>Gunneridae</taxon>
        <taxon>Pentapetalae</taxon>
        <taxon>rosids</taxon>
        <taxon>fabids</taxon>
        <taxon>Rosales</taxon>
        <taxon>Rosaceae</taxon>
        <taxon>Amygdaloideae</taxon>
        <taxon>Maleae</taxon>
        <taxon>Malus</taxon>
    </lineage>
</organism>
<accession>A0A498IMN9</accession>
<feature type="compositionally biased region" description="Polar residues" evidence="2">
    <location>
        <begin position="79"/>
        <end position="88"/>
    </location>
</feature>
<feature type="coiled-coil region" evidence="1">
    <location>
        <begin position="180"/>
        <end position="207"/>
    </location>
</feature>
<feature type="compositionally biased region" description="Gly residues" evidence="2">
    <location>
        <begin position="7"/>
        <end position="17"/>
    </location>
</feature>
<evidence type="ECO:0000256" key="1">
    <source>
        <dbReference type="SAM" id="Coils"/>
    </source>
</evidence>
<evidence type="ECO:0000313" key="3">
    <source>
        <dbReference type="EMBL" id="RXH83307.1"/>
    </source>
</evidence>
<dbReference type="OrthoDB" id="1899623at2759"/>
<reference evidence="3 4" key="1">
    <citation type="submission" date="2018-10" db="EMBL/GenBank/DDBJ databases">
        <title>A high-quality apple genome assembly.</title>
        <authorList>
            <person name="Hu J."/>
        </authorList>
    </citation>
    <scope>NUCLEOTIDE SEQUENCE [LARGE SCALE GENOMIC DNA]</scope>
    <source>
        <strain evidence="4">cv. HFTH1</strain>
        <tissue evidence="3">Young leaf</tissue>
    </source>
</reference>
<protein>
    <submittedName>
        <fullName evidence="3">Uncharacterized protein</fullName>
    </submittedName>
</protein>
<dbReference type="EMBL" id="RDQH01000337">
    <property type="protein sequence ID" value="RXH83307.1"/>
    <property type="molecule type" value="Genomic_DNA"/>
</dbReference>
<dbReference type="SMR" id="A0A498IMN9"/>
<feature type="compositionally biased region" description="Polar residues" evidence="2">
    <location>
        <begin position="96"/>
        <end position="106"/>
    </location>
</feature>
<proteinExistence type="predicted"/>